<dbReference type="GO" id="GO:0032357">
    <property type="term" value="F:oxidized purine DNA binding"/>
    <property type="evidence" value="ECO:0007669"/>
    <property type="project" value="TreeGrafter"/>
</dbReference>
<evidence type="ECO:0000256" key="6">
    <source>
        <dbReference type="ARBA" id="ARBA00022485"/>
    </source>
</evidence>
<dbReference type="InterPro" id="IPR023170">
    <property type="entry name" value="HhH_base_excis_C"/>
</dbReference>
<keyword evidence="8 14" id="KW-0227">DNA damage</keyword>
<evidence type="ECO:0000256" key="10">
    <source>
        <dbReference type="ARBA" id="ARBA00023004"/>
    </source>
</evidence>
<keyword evidence="6" id="KW-0004">4Fe-4S</keyword>
<evidence type="ECO:0000256" key="11">
    <source>
        <dbReference type="ARBA" id="ARBA00023014"/>
    </source>
</evidence>
<dbReference type="InterPro" id="IPR044298">
    <property type="entry name" value="MIG/MutY"/>
</dbReference>
<name>A0A554X0T7_9BURK</name>
<dbReference type="GO" id="GO:0035485">
    <property type="term" value="F:adenine/guanine mispair binding"/>
    <property type="evidence" value="ECO:0007669"/>
    <property type="project" value="TreeGrafter"/>
</dbReference>
<comment type="cofactor">
    <cofactor evidence="14">
        <name>[4Fe-4S] cluster</name>
        <dbReference type="ChEBI" id="CHEBI:49883"/>
    </cofactor>
    <text evidence="14">Binds 1 [4Fe-4S] cluster.</text>
</comment>
<evidence type="ECO:0000313" key="17">
    <source>
        <dbReference type="Proteomes" id="UP000317763"/>
    </source>
</evidence>
<evidence type="ECO:0000256" key="3">
    <source>
        <dbReference type="ARBA" id="ARBA00008343"/>
    </source>
</evidence>
<dbReference type="Pfam" id="PF14815">
    <property type="entry name" value="NUDIX_4"/>
    <property type="match status" value="1"/>
</dbReference>
<sequence>MAWQRVHGRHGLPWQGTRDPYRVWLSEVMLQQTQVTTVLRYYGRFLARFPDVQTLAAASLDEVLALWSGLGYYSRARHLHACAQAVVARHGGRFPESAQVLATLPGIGDSTAAAIAAFCFGERRSILDGNVRRVLARWLALDDDLSRPAAQRALWATAQSLIPDDATADAMAAYTQGLMDLGATVCTRTRPRCDACPVAAGCGARAAGAPTAWPRRGRTAPRRTIAWCLPLYVRDDGAWWLQRRPARGIWAGLWAPPVLEDETPLRAWSADAPGRSAQWMAAFTHALTHRDLRLQPVLCRLPLSAADAAAGTAPQAPGVVADQGAWWSPAEALALGLPAPVRSWLQALVSDDAASSSR</sequence>
<comment type="similarity">
    <text evidence="3 14">Belongs to the Nth/MutY family.</text>
</comment>
<evidence type="ECO:0000256" key="14">
    <source>
        <dbReference type="RuleBase" id="RU365096"/>
    </source>
</evidence>
<keyword evidence="13 14" id="KW-0326">Glycosidase</keyword>
<dbReference type="GO" id="GO:0000701">
    <property type="term" value="F:purine-specific mismatch base pair DNA N-glycosylase activity"/>
    <property type="evidence" value="ECO:0007669"/>
    <property type="project" value="UniProtKB-EC"/>
</dbReference>
<dbReference type="CDD" id="cd03431">
    <property type="entry name" value="NUDIX_DNA_Glycosylase_C-MutY"/>
    <property type="match status" value="1"/>
</dbReference>
<keyword evidence="9 16" id="KW-0378">Hydrolase</keyword>
<dbReference type="InterPro" id="IPR004035">
    <property type="entry name" value="Endouclease-III_FeS-bd_BS"/>
</dbReference>
<evidence type="ECO:0000256" key="12">
    <source>
        <dbReference type="ARBA" id="ARBA00023204"/>
    </source>
</evidence>
<dbReference type="NCBIfam" id="TIGR01084">
    <property type="entry name" value="mutY"/>
    <property type="match status" value="1"/>
</dbReference>
<dbReference type="InterPro" id="IPR003265">
    <property type="entry name" value="HhH-GPD_domain"/>
</dbReference>
<dbReference type="Proteomes" id="UP000317763">
    <property type="component" value="Unassembled WGS sequence"/>
</dbReference>
<dbReference type="AlphaFoldDB" id="A0A554X0T7"/>
<keyword evidence="7" id="KW-0479">Metal-binding</keyword>
<dbReference type="EC" id="3.2.2.31" evidence="4 14"/>
<dbReference type="GO" id="GO:0034039">
    <property type="term" value="F:8-oxo-7,8-dihydroguanine DNA N-glycosylase activity"/>
    <property type="evidence" value="ECO:0007669"/>
    <property type="project" value="TreeGrafter"/>
</dbReference>
<evidence type="ECO:0000313" key="16">
    <source>
        <dbReference type="EMBL" id="TSE29471.1"/>
    </source>
</evidence>
<evidence type="ECO:0000256" key="4">
    <source>
        <dbReference type="ARBA" id="ARBA00012045"/>
    </source>
</evidence>
<dbReference type="InterPro" id="IPR003651">
    <property type="entry name" value="Endonuclease3_FeS-loop_motif"/>
</dbReference>
<gene>
    <name evidence="16" type="primary">mutY</name>
    <name evidence="16" type="ORF">Ttaiw_02278</name>
</gene>
<evidence type="ECO:0000256" key="7">
    <source>
        <dbReference type="ARBA" id="ARBA00022723"/>
    </source>
</evidence>
<dbReference type="Gene3D" id="3.90.79.10">
    <property type="entry name" value="Nucleoside Triphosphate Pyrophosphohydrolase"/>
    <property type="match status" value="1"/>
</dbReference>
<dbReference type="STRING" id="307486.GCA_000807215_00509"/>
<evidence type="ECO:0000256" key="8">
    <source>
        <dbReference type="ARBA" id="ARBA00022763"/>
    </source>
</evidence>
<dbReference type="EMBL" id="VJOM01000034">
    <property type="protein sequence ID" value="TSE29471.1"/>
    <property type="molecule type" value="Genomic_DNA"/>
</dbReference>
<dbReference type="SUPFAM" id="SSF48150">
    <property type="entry name" value="DNA-glycosylase"/>
    <property type="match status" value="1"/>
</dbReference>
<keyword evidence="17" id="KW-1185">Reference proteome</keyword>
<dbReference type="FunFam" id="1.10.340.30:FF:000002">
    <property type="entry name" value="Adenine DNA glycosylase"/>
    <property type="match status" value="1"/>
</dbReference>
<dbReference type="GO" id="GO:0006284">
    <property type="term" value="P:base-excision repair"/>
    <property type="evidence" value="ECO:0007669"/>
    <property type="project" value="UniProtKB-UniRule"/>
</dbReference>
<dbReference type="SUPFAM" id="SSF55811">
    <property type="entry name" value="Nudix"/>
    <property type="match status" value="1"/>
</dbReference>
<keyword evidence="12" id="KW-0234">DNA repair</keyword>
<dbReference type="InterPro" id="IPR029119">
    <property type="entry name" value="MutY_C"/>
</dbReference>
<dbReference type="GO" id="GO:0051539">
    <property type="term" value="F:4 iron, 4 sulfur cluster binding"/>
    <property type="evidence" value="ECO:0007669"/>
    <property type="project" value="UniProtKB-UniRule"/>
</dbReference>
<dbReference type="PROSITE" id="PS00764">
    <property type="entry name" value="ENDONUCLEASE_III_1"/>
    <property type="match status" value="1"/>
</dbReference>
<comment type="catalytic activity">
    <reaction evidence="1 14">
        <text>Hydrolyzes free adenine bases from 7,8-dihydro-8-oxoguanine:adenine mismatched double-stranded DNA, leaving an apurinic site.</text>
        <dbReference type="EC" id="3.2.2.31"/>
    </reaction>
</comment>
<feature type="domain" description="HhH-GPD" evidence="15">
    <location>
        <begin position="29"/>
        <end position="184"/>
    </location>
</feature>
<organism evidence="16 17">
    <name type="scientific">Tepidimonas taiwanensis</name>
    <dbReference type="NCBI Taxonomy" id="307486"/>
    <lineage>
        <taxon>Bacteria</taxon>
        <taxon>Pseudomonadati</taxon>
        <taxon>Pseudomonadota</taxon>
        <taxon>Betaproteobacteria</taxon>
        <taxon>Burkholderiales</taxon>
        <taxon>Tepidimonas</taxon>
    </lineage>
</organism>
<proteinExistence type="inferred from homology"/>
<comment type="function">
    <text evidence="2">Adenine glycosylase active on G-A mispairs. MutY also corrects error-prone DNA synthesis past GO lesions which are due to the oxidatively damaged form of guanine: 7,8-dihydro-8-oxoguanine (8-oxo-dGTP).</text>
</comment>
<keyword evidence="10 14" id="KW-0408">Iron</keyword>
<protein>
    <recommendedName>
        <fullName evidence="5 14">Adenine DNA glycosylase</fullName>
        <ecNumber evidence="4 14">3.2.2.31</ecNumber>
    </recommendedName>
</protein>
<evidence type="ECO:0000256" key="2">
    <source>
        <dbReference type="ARBA" id="ARBA00002933"/>
    </source>
</evidence>
<dbReference type="PANTHER" id="PTHR42944">
    <property type="entry name" value="ADENINE DNA GLYCOSYLASE"/>
    <property type="match status" value="1"/>
</dbReference>
<dbReference type="SMART" id="SM00525">
    <property type="entry name" value="FES"/>
    <property type="match status" value="1"/>
</dbReference>
<dbReference type="Gene3D" id="1.10.1670.10">
    <property type="entry name" value="Helix-hairpin-Helix base-excision DNA repair enzymes (C-terminal)"/>
    <property type="match status" value="1"/>
</dbReference>
<dbReference type="SMART" id="SM00478">
    <property type="entry name" value="ENDO3c"/>
    <property type="match status" value="1"/>
</dbReference>
<evidence type="ECO:0000256" key="13">
    <source>
        <dbReference type="ARBA" id="ARBA00023295"/>
    </source>
</evidence>
<dbReference type="Gene3D" id="1.10.340.30">
    <property type="entry name" value="Hypothetical protein, domain 2"/>
    <property type="match status" value="1"/>
</dbReference>
<dbReference type="InterPro" id="IPR011257">
    <property type="entry name" value="DNA_glycosylase"/>
</dbReference>
<dbReference type="PANTHER" id="PTHR42944:SF1">
    <property type="entry name" value="ADENINE DNA GLYCOSYLASE"/>
    <property type="match status" value="1"/>
</dbReference>
<evidence type="ECO:0000256" key="9">
    <source>
        <dbReference type="ARBA" id="ARBA00022801"/>
    </source>
</evidence>
<comment type="caution">
    <text evidence="16">The sequence shown here is derived from an EMBL/GenBank/DDBJ whole genome shotgun (WGS) entry which is preliminary data.</text>
</comment>
<dbReference type="GO" id="GO:0046872">
    <property type="term" value="F:metal ion binding"/>
    <property type="evidence" value="ECO:0007669"/>
    <property type="project" value="UniProtKB-UniRule"/>
</dbReference>
<evidence type="ECO:0000256" key="5">
    <source>
        <dbReference type="ARBA" id="ARBA00022023"/>
    </source>
</evidence>
<keyword evidence="11" id="KW-0411">Iron-sulfur</keyword>
<accession>A0A554X0T7</accession>
<evidence type="ECO:0000256" key="1">
    <source>
        <dbReference type="ARBA" id="ARBA00000843"/>
    </source>
</evidence>
<dbReference type="Pfam" id="PF00730">
    <property type="entry name" value="HhH-GPD"/>
    <property type="match status" value="1"/>
</dbReference>
<dbReference type="InterPro" id="IPR005760">
    <property type="entry name" value="A/G_AdeGlyc_MutY"/>
</dbReference>
<dbReference type="InterPro" id="IPR015797">
    <property type="entry name" value="NUDIX_hydrolase-like_dom_sf"/>
</dbReference>
<reference evidence="16 17" key="1">
    <citation type="submission" date="2019-07" db="EMBL/GenBank/DDBJ databases">
        <title>Tepidimonas taiwanensis I1-1 draft genome.</title>
        <authorList>
            <person name="Da Costa M.S."/>
            <person name="Froufe H.J.C."/>
            <person name="Egas C."/>
            <person name="Albuquerque L."/>
        </authorList>
    </citation>
    <scope>NUCLEOTIDE SEQUENCE [LARGE SCALE GENOMIC DNA]</scope>
    <source>
        <strain evidence="16 17">I1-1</strain>
    </source>
</reference>
<dbReference type="CDD" id="cd00056">
    <property type="entry name" value="ENDO3c"/>
    <property type="match status" value="1"/>
</dbReference>
<dbReference type="GO" id="GO:0006298">
    <property type="term" value="P:mismatch repair"/>
    <property type="evidence" value="ECO:0007669"/>
    <property type="project" value="TreeGrafter"/>
</dbReference>
<evidence type="ECO:0000259" key="15">
    <source>
        <dbReference type="SMART" id="SM00478"/>
    </source>
</evidence>